<dbReference type="Pfam" id="PF00207">
    <property type="entry name" value="A2M"/>
    <property type="match status" value="1"/>
</dbReference>
<dbReference type="GO" id="GO:0004866">
    <property type="term" value="F:endopeptidase inhibitor activity"/>
    <property type="evidence" value="ECO:0007669"/>
    <property type="project" value="InterPro"/>
</dbReference>
<dbReference type="InterPro" id="IPR051802">
    <property type="entry name" value="YfhM-like"/>
</dbReference>
<accession>A0A9X0YPM5</accession>
<comment type="similarity">
    <text evidence="1">Belongs to the protease inhibitor I39 (alpha-2-macroglobulin) family. Bacterial alpha-2-macroglobulin subfamily.</text>
</comment>
<dbReference type="Gene3D" id="1.50.10.20">
    <property type="match status" value="1"/>
</dbReference>
<feature type="domain" description="Alpha-2-macroglobulin bait region" evidence="3">
    <location>
        <begin position="971"/>
        <end position="1113"/>
    </location>
</feature>
<dbReference type="Pfam" id="PF17962">
    <property type="entry name" value="bMG6"/>
    <property type="match status" value="1"/>
</dbReference>
<dbReference type="InterPro" id="IPR041246">
    <property type="entry name" value="Bact_MG10"/>
</dbReference>
<dbReference type="PROSITE" id="PS51257">
    <property type="entry name" value="PROKAR_LIPOPROTEIN"/>
    <property type="match status" value="1"/>
</dbReference>
<dbReference type="InterPro" id="IPR041203">
    <property type="entry name" value="Bact_A2M_MG5"/>
</dbReference>
<name>A0A9X0YPM5_9FLAO</name>
<dbReference type="InterPro" id="IPR011625">
    <property type="entry name" value="A2M_N_BRD"/>
</dbReference>
<dbReference type="GO" id="GO:0005615">
    <property type="term" value="C:extracellular space"/>
    <property type="evidence" value="ECO:0007669"/>
    <property type="project" value="InterPro"/>
</dbReference>
<dbReference type="Proteomes" id="UP001138672">
    <property type="component" value="Unassembled WGS sequence"/>
</dbReference>
<evidence type="ECO:0000313" key="7">
    <source>
        <dbReference type="Proteomes" id="UP001138672"/>
    </source>
</evidence>
<reference evidence="5" key="1">
    <citation type="submission" date="2021-03" db="EMBL/GenBank/DDBJ databases">
        <title>Genomic Encyclopedia of Type Strains, Phase IV (KMG-IV): sequencing the most valuable type-strain genomes for metagenomic binning, comparative biology and taxonomic classification.</title>
        <authorList>
            <person name="Goeker M."/>
        </authorList>
    </citation>
    <scope>NUCLEOTIDE SEQUENCE</scope>
    <source>
        <strain evidence="5">DSM 15523</strain>
        <strain evidence="6 8">DSM 16476</strain>
    </source>
</reference>
<dbReference type="SUPFAM" id="SSF48239">
    <property type="entry name" value="Terpenoid cyclases/Protein prenyltransferases"/>
    <property type="match status" value="1"/>
</dbReference>
<evidence type="ECO:0000313" key="6">
    <source>
        <dbReference type="EMBL" id="MDQ0336699.1"/>
    </source>
</evidence>
<evidence type="ECO:0000313" key="5">
    <source>
        <dbReference type="EMBL" id="MBP1841379.1"/>
    </source>
</evidence>
<dbReference type="InterPro" id="IPR008930">
    <property type="entry name" value="Terpenoid_cyclase/PrenylTrfase"/>
</dbReference>
<keyword evidence="8" id="KW-1185">Reference proteome</keyword>
<evidence type="ECO:0000313" key="8">
    <source>
        <dbReference type="Proteomes" id="UP001231587"/>
    </source>
</evidence>
<dbReference type="CDD" id="cd02891">
    <property type="entry name" value="A2M_like"/>
    <property type="match status" value="1"/>
</dbReference>
<dbReference type="InterPro" id="IPR002890">
    <property type="entry name" value="MG2"/>
</dbReference>
<dbReference type="EMBL" id="JAGGJQ010000011">
    <property type="protein sequence ID" value="MBP1841379.1"/>
    <property type="molecule type" value="Genomic_DNA"/>
</dbReference>
<organism evidence="5 7">
    <name type="scientific">Formosa algae</name>
    <dbReference type="NCBI Taxonomy" id="225843"/>
    <lineage>
        <taxon>Bacteria</taxon>
        <taxon>Pseudomonadati</taxon>
        <taxon>Bacteroidota</taxon>
        <taxon>Flavobacteriia</taxon>
        <taxon>Flavobacteriales</taxon>
        <taxon>Flavobacteriaceae</taxon>
        <taxon>Formosa</taxon>
    </lineage>
</organism>
<dbReference type="InterPro" id="IPR047565">
    <property type="entry name" value="Alpha-macroglob_thiol-ester_cl"/>
</dbReference>
<dbReference type="Pfam" id="PF11974">
    <property type="entry name" value="bMG3"/>
    <property type="match status" value="1"/>
</dbReference>
<dbReference type="Pfam" id="PF01835">
    <property type="entry name" value="MG2"/>
    <property type="match status" value="1"/>
</dbReference>
<dbReference type="Pfam" id="PF07703">
    <property type="entry name" value="A2M_BRD"/>
    <property type="match status" value="1"/>
</dbReference>
<gene>
    <name evidence="5" type="ORF">J2Z56_003313</name>
    <name evidence="6" type="ORF">J2Z57_003153</name>
</gene>
<dbReference type="InterPro" id="IPR041462">
    <property type="entry name" value="Bact_A2M_MG6"/>
</dbReference>
<dbReference type="InterPro" id="IPR021868">
    <property type="entry name" value="Alpha_2_Macroglob_MG3"/>
</dbReference>
<dbReference type="InterPro" id="IPR001599">
    <property type="entry name" value="Macroglobln_a2"/>
</dbReference>
<feature type="domain" description="Alpha-2-macroglobulin" evidence="4">
    <location>
        <begin position="1176"/>
        <end position="1267"/>
    </location>
</feature>
<proteinExistence type="inferred from homology"/>
<dbReference type="OrthoDB" id="9767116at2"/>
<dbReference type="SMART" id="SM01419">
    <property type="entry name" value="Thiol-ester_cl"/>
    <property type="match status" value="1"/>
</dbReference>
<dbReference type="Gene3D" id="2.60.40.1930">
    <property type="match status" value="1"/>
</dbReference>
<dbReference type="SMART" id="SM01360">
    <property type="entry name" value="A2M"/>
    <property type="match status" value="1"/>
</dbReference>
<dbReference type="InterPro" id="IPR011626">
    <property type="entry name" value="Alpha-macroglobulin_TED"/>
</dbReference>
<dbReference type="PANTHER" id="PTHR40094">
    <property type="entry name" value="ALPHA-2-MACROGLOBULIN HOMOLOG"/>
    <property type="match status" value="1"/>
</dbReference>
<dbReference type="Pfam" id="PF07678">
    <property type="entry name" value="TED_complement"/>
    <property type="match status" value="1"/>
</dbReference>
<comment type="caution">
    <text evidence="5">The sequence shown here is derived from an EMBL/GenBank/DDBJ whole genome shotgun (WGS) entry which is preliminary data.</text>
</comment>
<evidence type="ECO:0000259" key="3">
    <source>
        <dbReference type="SMART" id="SM01359"/>
    </source>
</evidence>
<dbReference type="Pfam" id="PF17972">
    <property type="entry name" value="bMG5"/>
    <property type="match status" value="1"/>
</dbReference>
<evidence type="ECO:0000259" key="4">
    <source>
        <dbReference type="SMART" id="SM01360"/>
    </source>
</evidence>
<dbReference type="PANTHER" id="PTHR40094:SF1">
    <property type="entry name" value="UBIQUITIN DOMAIN-CONTAINING PROTEIN"/>
    <property type="match status" value="1"/>
</dbReference>
<dbReference type="Proteomes" id="UP001231587">
    <property type="component" value="Unassembled WGS sequence"/>
</dbReference>
<sequence>MLTKKTTSLLLFICFIFFVGCDDKPSVSLSNIQKFKDHIFEVSSGVISTKDQIKIVLINPMKDVSSEVELDQSILSVSPKISGKVMALNNRTIAFIPNERFDSDTRYTFELDLGALQDVSREFKTFIFDVKTIKQDFQVNTKNLQSYSRDWQYLNGIIKSSDDILTSTAKKVVTVKQNGKTLPIKIVSENIDGNYFKFKIDSIQRFENDSEIEIEWDGSDFDIDTKGDYTYEIPGKNNFKVIGINVFDEESKYVEINFSDPVNSNQNLDGLITIQGQGNLSFSKSNNIVKVYIQDVKDTKEITIHRSVKSSYGNTLKSSVTQEITFEEIKPQVRLLQNGTILPNSENLKFNFEAVSLKAVDVTIIKIFEDNVLQFLQNNDLGGSDELLRVARPIAKKTINLSGSGDDLSNWKAYSVDLKAIINPDPGAIYRVELSFKKSYSNYKCENENDELIEEETINYDQEEAEFSNWDSSYYYDDYSWRDSDNPCENSYYVNKKVSSNILASNIGVIVKEGKKYTYFIAASDIVNTNPIADADVKFYNYQQQLIGRQNTDSEGKLTFSAAAKAYFVIVTKNKISTYVRLNDGKSLSVSKFDVSGAELKRGLKGFIYGERGVWRPGDTIHLSFMLNDKNNKLPKNHPVKLEVFNPYGNLYSSEISTQGLNNFYRFTVPTDPDDYTGSWMAKVSVGGANFTKVLKIETIKPNRLKIKTSLDEDLITANKLVTGNLEALWLHGAIAKDLKTDVTVSFNPIKTEFKAFPGFEFDDPTKTFTSQDKVVFDGKVNESGKAQFTFKPNTKNSPAGLLRATFLSKVYEEGGDFSSDAFAVNYASYTSYVGLLTPKGDASRNMLLTDTKHKFEVATVDAYGKPKAVKDLKVAIYKINSNWWWNEDEDNLSSFDTSSSKNEEFTTQVSTDASGKGTFEFELKYPEWGRYLVYVTNPESGHSTAKMIFVDWPGWAGKARKGDPSSATMLSFSTDKEKYQVGETATVTFPSSGSGRALVTLENGTGVLKGFWVKASKGDTKFELPITKEMTPNVFINISLLQNHNNTKNDLPIRMYGITGIAIENPETKLQPVINMPDVLKPEEEVTVKISEENGKAMTYSIAIVDEGLLDLTRFKTPDPWSVFYKKEALGVKTWDVYDEIIGAFGGHINQVFSIGGDDMLAGSKNQKANRFKPVVIYKGPFQLDKNGSKTHRIKIPKYIGSVKTMVVAHNPETEAYGSAGKATAVRKPLMVLASMARKVVPGEKVRIPITVFALENKIKTVKVSITSNDIFKVIGASSKTITYASPDEKMAYFDVEVLKDGIGKIDISVSGHGEHASYNLELNAFNPNPESIEAIDIALQPNASQTLDFNTFGVIDTNKAQLELSSFQPIDFTGRLQYLIAYPHGCVEQTTSGAFPQLYLNDVFKISEEKKAATQKNIESAIDRLSKFQKSSGGFSYWQNQNTVDDWSTSYVGHFFLEAEKKGFVLPINFKTKWINYQKKASEGWSSNGNQLAQAYRLYTLALARNPDKSSMNRLRELALQGNLNALAKLRLAATYAITGKKDVAKALIADYGYNGDLEIAAKNENNYGSELRNLAMFLETYIVLDDEFKAKEIADIIASSLTSDTYMSTQTTSYCLLAMSKYANFIGNEGISISYKFNGKKQETVKSDKAIVLDNFNVKSGSNTIQIKNNKDNIVYVRLLNSGILPIGNEKVIEKNISVTMSFTDRLGKTIDVNKILQGTNFVANITLKNNKQLAVDDVALSALFPSGWEIINTRFNLNNSRNSNITYEDVRDDRVNYYFDLKSNETKSFKVLLNASYLGSYYLPGMQVEAMYDNDFFARTKGQWVQVLE</sequence>
<dbReference type="RefSeq" id="WP_057784102.1">
    <property type="nucleotide sequence ID" value="NZ_JAGGJQ010000011.1"/>
</dbReference>
<evidence type="ECO:0000256" key="2">
    <source>
        <dbReference type="ARBA" id="ARBA00022729"/>
    </source>
</evidence>
<dbReference type="Pfam" id="PF17973">
    <property type="entry name" value="bMG10"/>
    <property type="match status" value="1"/>
</dbReference>
<protein>
    <submittedName>
        <fullName evidence="5">Uncharacterized protein YfaS (Alpha-2-macroglobulin family)</fullName>
    </submittedName>
</protein>
<evidence type="ECO:0000256" key="1">
    <source>
        <dbReference type="ARBA" id="ARBA00010556"/>
    </source>
</evidence>
<dbReference type="EMBL" id="JAUSUU010000010">
    <property type="protein sequence ID" value="MDQ0336699.1"/>
    <property type="molecule type" value="Genomic_DNA"/>
</dbReference>
<keyword evidence="2" id="KW-0732">Signal</keyword>
<dbReference type="SMART" id="SM01359">
    <property type="entry name" value="A2M_N_2"/>
    <property type="match status" value="1"/>
</dbReference>